<dbReference type="SMART" id="SM00382">
    <property type="entry name" value="AAA"/>
    <property type="match status" value="2"/>
</dbReference>
<dbReference type="PANTHER" id="PTHR10803">
    <property type="entry name" value="ARSENICAL PUMP-DRIVING ATPASE ARSENITE-TRANSLOCATING ATPASE"/>
    <property type="match status" value="1"/>
</dbReference>
<sequence>MAAFLAPVHSPHFRGRDGSTVAEPPRPTCWRTAIRPRRRALWPNRRHTPFLPRSVRTLRLTADDESPSSRNSGAAVTAAAAAAAAATTTTTAQHPSSPLTRWLSRDSPVRWCLVTGKGGTGKTTTAAAVAYRLAASGLRTLVISTDPAHSLGDALDVDLGSGALQEGVDGPVTAGASPRGRICAVSENLDALEIDTTEAVEEFRRTISTQNVVDLGKLGLTDVQDLLDTVPPGADEFVALARVLDLTEQYDRVVMDTAPTGHTLRLLSFPDFLDSFLGKLLRLRQRLSGWITAAASTLSGKDWDSAARRVERFQQRMQRLSETLRDRAQTQFVIVTTPTDMAVAESVRLIAELTRKRRLAVAAVVVNMVLSPSTRAAYMVSMRQSQAQSLRWLQSALGERRHRQVMQVPVFDMDVSTPYGVQAFGAVIAPLVEGSDPPLRKVVLTAAKGGCGKTTTAAAVAMQLARAGRRCIVVSTDPAHSLGDIFGVAPSPVPSSGSPYLRDITAVGDNLSVYEIDAEGALDEFRQTVDSLRSAKVLGMDLDIGDFSNVFDSLPPGIDELVALARVIGLLQGKYDHIVIDTAPTGHTLRLLSFPDFLDNLLGKLLRLKAKLDGVTNFFTQFRGDAPAAATDAGGGTGGEPAAGTPAQRLERFRTQLVQLRDTLHDPEQCEVVLVTRPTHLNVAETLRLADALERQHIASYRLVINQVVPSTDADWGAFAARTAQVQQQRIDQLQEKLQQLASDGAKDGETAPLPLLRVPYFDREVRAHQGSGRGGLDVFGQYLFPEIED</sequence>
<feature type="region of interest" description="Disordered" evidence="1">
    <location>
        <begin position="1"/>
        <end position="27"/>
    </location>
</feature>
<dbReference type="InterPro" id="IPR016300">
    <property type="entry name" value="ATPase_ArsA/GET3"/>
</dbReference>
<dbReference type="SUPFAM" id="SSF52540">
    <property type="entry name" value="P-loop containing nucleoside triphosphate hydrolases"/>
    <property type="match status" value="2"/>
</dbReference>
<organism evidence="3 4">
    <name type="scientific">Cyanidium caldarium</name>
    <name type="common">Red alga</name>
    <dbReference type="NCBI Taxonomy" id="2771"/>
    <lineage>
        <taxon>Eukaryota</taxon>
        <taxon>Rhodophyta</taxon>
        <taxon>Bangiophyceae</taxon>
        <taxon>Cyanidiales</taxon>
        <taxon>Cyanidiaceae</taxon>
        <taxon>Cyanidium</taxon>
    </lineage>
</organism>
<name>A0AAV9IZW9_CYACA</name>
<keyword evidence="4" id="KW-1185">Reference proteome</keyword>
<dbReference type="CDD" id="cd02035">
    <property type="entry name" value="ArsA"/>
    <property type="match status" value="2"/>
</dbReference>
<dbReference type="Gene3D" id="3.40.50.300">
    <property type="entry name" value="P-loop containing nucleotide triphosphate hydrolases"/>
    <property type="match status" value="2"/>
</dbReference>
<accession>A0AAV9IZW9</accession>
<dbReference type="Pfam" id="PF02374">
    <property type="entry name" value="ArsA_ATPase"/>
    <property type="match status" value="2"/>
</dbReference>
<dbReference type="GO" id="GO:0071816">
    <property type="term" value="P:tail-anchored membrane protein insertion into ER membrane"/>
    <property type="evidence" value="ECO:0007669"/>
    <property type="project" value="TreeGrafter"/>
</dbReference>
<dbReference type="InterPro" id="IPR003593">
    <property type="entry name" value="AAA+_ATPase"/>
</dbReference>
<dbReference type="InterPro" id="IPR025723">
    <property type="entry name" value="ArsA/GET3_ATPase-like"/>
</dbReference>
<evidence type="ECO:0000259" key="2">
    <source>
        <dbReference type="SMART" id="SM00382"/>
    </source>
</evidence>
<dbReference type="Proteomes" id="UP001301350">
    <property type="component" value="Unassembled WGS sequence"/>
</dbReference>
<gene>
    <name evidence="3" type="ORF">CDCA_CDCA14G3908</name>
</gene>
<dbReference type="GO" id="GO:0043529">
    <property type="term" value="C:GET complex"/>
    <property type="evidence" value="ECO:0007669"/>
    <property type="project" value="TreeGrafter"/>
</dbReference>
<evidence type="ECO:0000313" key="3">
    <source>
        <dbReference type="EMBL" id="KAK4537883.1"/>
    </source>
</evidence>
<reference evidence="3 4" key="1">
    <citation type="submission" date="2022-07" db="EMBL/GenBank/DDBJ databases">
        <title>Genome-wide signatures of adaptation to extreme environments.</title>
        <authorList>
            <person name="Cho C.H."/>
            <person name="Yoon H.S."/>
        </authorList>
    </citation>
    <scope>NUCLEOTIDE SEQUENCE [LARGE SCALE GENOMIC DNA]</scope>
    <source>
        <strain evidence="3 4">DBV 063 E5</strain>
    </source>
</reference>
<evidence type="ECO:0000313" key="4">
    <source>
        <dbReference type="Proteomes" id="UP001301350"/>
    </source>
</evidence>
<feature type="domain" description="AAA+ ATPase" evidence="2">
    <location>
        <begin position="438"/>
        <end position="709"/>
    </location>
</feature>
<dbReference type="GO" id="GO:0005524">
    <property type="term" value="F:ATP binding"/>
    <property type="evidence" value="ECO:0007669"/>
    <property type="project" value="InterPro"/>
</dbReference>
<protein>
    <recommendedName>
        <fullName evidence="2">AAA+ ATPase domain-containing protein</fullName>
    </recommendedName>
</protein>
<feature type="domain" description="AAA+ ATPase" evidence="2">
    <location>
        <begin position="108"/>
        <end position="357"/>
    </location>
</feature>
<comment type="caution">
    <text evidence="3">The sequence shown here is derived from an EMBL/GenBank/DDBJ whole genome shotgun (WGS) entry which is preliminary data.</text>
</comment>
<evidence type="ECO:0000256" key="1">
    <source>
        <dbReference type="SAM" id="MobiDB-lite"/>
    </source>
</evidence>
<dbReference type="PANTHER" id="PTHR10803:SF0">
    <property type="entry name" value="ATPASE GET3B"/>
    <property type="match status" value="1"/>
</dbReference>
<dbReference type="EMBL" id="JANCYW010000014">
    <property type="protein sequence ID" value="KAK4537883.1"/>
    <property type="molecule type" value="Genomic_DNA"/>
</dbReference>
<dbReference type="GO" id="GO:0016887">
    <property type="term" value="F:ATP hydrolysis activity"/>
    <property type="evidence" value="ECO:0007669"/>
    <property type="project" value="InterPro"/>
</dbReference>
<dbReference type="NCBIfam" id="TIGR00345">
    <property type="entry name" value="GET3_arsA_TRC40"/>
    <property type="match status" value="2"/>
</dbReference>
<dbReference type="InterPro" id="IPR027417">
    <property type="entry name" value="P-loop_NTPase"/>
</dbReference>
<proteinExistence type="predicted"/>
<dbReference type="AlphaFoldDB" id="A0AAV9IZW9"/>